<dbReference type="InterPro" id="IPR014001">
    <property type="entry name" value="Helicase_ATP-bd"/>
</dbReference>
<evidence type="ECO:0000313" key="7">
    <source>
        <dbReference type="Proteomes" id="UP000823634"/>
    </source>
</evidence>
<dbReference type="InterPro" id="IPR027417">
    <property type="entry name" value="P-loop_NTPase"/>
</dbReference>
<evidence type="ECO:0000259" key="4">
    <source>
        <dbReference type="PROSITE" id="PS51192"/>
    </source>
</evidence>
<dbReference type="PANTHER" id="PTHR30580">
    <property type="entry name" value="PRIMOSOMAL PROTEIN N"/>
    <property type="match status" value="1"/>
</dbReference>
<dbReference type="GO" id="GO:0006302">
    <property type="term" value="P:double-strand break repair"/>
    <property type="evidence" value="ECO:0007669"/>
    <property type="project" value="TreeGrafter"/>
</dbReference>
<gene>
    <name evidence="6" type="ORF">IAC61_03680</name>
</gene>
<dbReference type="GO" id="GO:0006310">
    <property type="term" value="P:DNA recombination"/>
    <property type="evidence" value="ECO:0007669"/>
    <property type="project" value="TreeGrafter"/>
</dbReference>
<dbReference type="GO" id="GO:0003677">
    <property type="term" value="F:DNA binding"/>
    <property type="evidence" value="ECO:0007669"/>
    <property type="project" value="UniProtKB-KW"/>
</dbReference>
<keyword evidence="6" id="KW-0378">Hydrolase</keyword>
<reference evidence="6" key="1">
    <citation type="submission" date="2020-10" db="EMBL/GenBank/DDBJ databases">
        <authorList>
            <person name="Gilroy R."/>
        </authorList>
    </citation>
    <scope>NUCLEOTIDE SEQUENCE</scope>
    <source>
        <strain evidence="6">17113</strain>
    </source>
</reference>
<dbReference type="Proteomes" id="UP000823634">
    <property type="component" value="Unassembled WGS sequence"/>
</dbReference>
<sequence length="388" mass="43569">MGANYVCPRCGNSDPRYIGTKNKVKYCRRCLIFQGEEVKRAEGAPKPVSLSIPYHLSKEQKELSERILANYKQGKDTLVYAVCGSGKTEISFGVIGFAMSEGHKVAFALPRRDVVIELSSRLAEAFPTNRIVAVYGGHNEELEGDCIVLTTHQLYRYPDYFDLIVMDEVDAFPFKGSELLEAMLKRSLRGRLVMMSATPSKELVAQFRKPGKDLVTLHTRFHKKPIPVPKLVVGPAPYLLLSLLRLLRRYQKEGKPCFIFVPTVALSEDLHRKTSLFCPNGNYVSSKREKRAKIIADFKKGRYSYLVTTAVLERGITVRNLQVIVYLGDESIYDAAALIQIAGRAGRKKDAPFGEVTFLARKETKGIDNAIIEIKRCNAFLPKVLQTS</sequence>
<dbReference type="AlphaFoldDB" id="A0A9D9DJQ2"/>
<dbReference type="Gene3D" id="3.40.50.300">
    <property type="entry name" value="P-loop containing nucleotide triphosphate hydrolases"/>
    <property type="match status" value="2"/>
</dbReference>
<keyword evidence="1" id="KW-0547">Nucleotide-binding</keyword>
<dbReference type="SUPFAM" id="SSF52540">
    <property type="entry name" value="P-loop containing nucleoside triphosphate hydrolases"/>
    <property type="match status" value="1"/>
</dbReference>
<comment type="caution">
    <text evidence="6">The sequence shown here is derived from an EMBL/GenBank/DDBJ whole genome shotgun (WGS) entry which is preliminary data.</text>
</comment>
<dbReference type="PROSITE" id="PS51194">
    <property type="entry name" value="HELICASE_CTER"/>
    <property type="match status" value="1"/>
</dbReference>
<organism evidence="6 7">
    <name type="scientific">Candidatus Alloenteromonas pullistercoris</name>
    <dbReference type="NCBI Taxonomy" id="2840785"/>
    <lineage>
        <taxon>Bacteria</taxon>
        <taxon>Bacillati</taxon>
        <taxon>Bacillota</taxon>
        <taxon>Bacillota incertae sedis</taxon>
        <taxon>Candidatus Alloenteromonas</taxon>
    </lineage>
</organism>
<evidence type="ECO:0000256" key="1">
    <source>
        <dbReference type="ARBA" id="ARBA00022741"/>
    </source>
</evidence>
<keyword evidence="3" id="KW-0238">DNA-binding</keyword>
<dbReference type="PROSITE" id="PS51192">
    <property type="entry name" value="HELICASE_ATP_BIND_1"/>
    <property type="match status" value="1"/>
</dbReference>
<dbReference type="SMART" id="SM00487">
    <property type="entry name" value="DEXDc"/>
    <property type="match status" value="1"/>
</dbReference>
<dbReference type="InterPro" id="IPR001650">
    <property type="entry name" value="Helicase_C-like"/>
</dbReference>
<dbReference type="SMART" id="SM00490">
    <property type="entry name" value="HELICc"/>
    <property type="match status" value="1"/>
</dbReference>
<keyword evidence="6" id="KW-0347">Helicase</keyword>
<dbReference type="GO" id="GO:0016787">
    <property type="term" value="F:hydrolase activity"/>
    <property type="evidence" value="ECO:0007669"/>
    <property type="project" value="InterPro"/>
</dbReference>
<evidence type="ECO:0000313" key="6">
    <source>
        <dbReference type="EMBL" id="MBO8426404.1"/>
    </source>
</evidence>
<dbReference type="Pfam" id="PF04851">
    <property type="entry name" value="ResIII"/>
    <property type="match status" value="1"/>
</dbReference>
<dbReference type="GO" id="GO:0005524">
    <property type="term" value="F:ATP binding"/>
    <property type="evidence" value="ECO:0007669"/>
    <property type="project" value="UniProtKB-KW"/>
</dbReference>
<feature type="domain" description="Helicase C-terminal" evidence="5">
    <location>
        <begin position="242"/>
        <end position="388"/>
    </location>
</feature>
<name>A0A9D9DJQ2_9FIRM</name>
<evidence type="ECO:0000259" key="5">
    <source>
        <dbReference type="PROSITE" id="PS51194"/>
    </source>
</evidence>
<dbReference type="GO" id="GO:0043138">
    <property type="term" value="F:3'-5' DNA helicase activity"/>
    <property type="evidence" value="ECO:0007669"/>
    <property type="project" value="TreeGrafter"/>
</dbReference>
<dbReference type="InterPro" id="IPR006935">
    <property type="entry name" value="Helicase/UvrB_N"/>
</dbReference>
<protein>
    <submittedName>
        <fullName evidence="6">DEAD/DEAH box helicase family protein</fullName>
    </submittedName>
</protein>
<feature type="domain" description="Helicase ATP-binding" evidence="4">
    <location>
        <begin position="68"/>
        <end position="217"/>
    </location>
</feature>
<evidence type="ECO:0000256" key="3">
    <source>
        <dbReference type="ARBA" id="ARBA00023125"/>
    </source>
</evidence>
<keyword evidence="2" id="KW-0067">ATP-binding</keyword>
<evidence type="ECO:0000256" key="2">
    <source>
        <dbReference type="ARBA" id="ARBA00022840"/>
    </source>
</evidence>
<dbReference type="EMBL" id="JADINA010000024">
    <property type="protein sequence ID" value="MBO8426404.1"/>
    <property type="molecule type" value="Genomic_DNA"/>
</dbReference>
<dbReference type="GO" id="GO:0006270">
    <property type="term" value="P:DNA replication initiation"/>
    <property type="evidence" value="ECO:0007669"/>
    <property type="project" value="TreeGrafter"/>
</dbReference>
<accession>A0A9D9DJQ2</accession>
<proteinExistence type="predicted"/>
<reference evidence="6" key="2">
    <citation type="journal article" date="2021" name="PeerJ">
        <title>Extensive microbial diversity within the chicken gut microbiome revealed by metagenomics and culture.</title>
        <authorList>
            <person name="Gilroy R."/>
            <person name="Ravi A."/>
            <person name="Getino M."/>
            <person name="Pursley I."/>
            <person name="Horton D.L."/>
            <person name="Alikhan N.F."/>
            <person name="Baker D."/>
            <person name="Gharbi K."/>
            <person name="Hall N."/>
            <person name="Watson M."/>
            <person name="Adriaenssens E.M."/>
            <person name="Foster-Nyarko E."/>
            <person name="Jarju S."/>
            <person name="Secka A."/>
            <person name="Antonio M."/>
            <person name="Oren A."/>
            <person name="Chaudhuri R.R."/>
            <person name="La Ragione R."/>
            <person name="Hildebrand F."/>
            <person name="Pallen M.J."/>
        </authorList>
    </citation>
    <scope>NUCLEOTIDE SEQUENCE</scope>
    <source>
        <strain evidence="6">17113</strain>
    </source>
</reference>
<dbReference type="PANTHER" id="PTHR30580:SF1">
    <property type="entry name" value="COMF OPERON PROTEIN 1"/>
    <property type="match status" value="1"/>
</dbReference>
<dbReference type="Pfam" id="PF00271">
    <property type="entry name" value="Helicase_C"/>
    <property type="match status" value="1"/>
</dbReference>